<dbReference type="Proteomes" id="UP001438707">
    <property type="component" value="Unassembled WGS sequence"/>
</dbReference>
<dbReference type="InterPro" id="IPR012392">
    <property type="entry name" value="3-ktacl-CoA_syn"/>
</dbReference>
<dbReference type="SUPFAM" id="SSF53901">
    <property type="entry name" value="Thiolase-like"/>
    <property type="match status" value="2"/>
</dbReference>
<evidence type="ECO:0000256" key="9">
    <source>
        <dbReference type="SAM" id="Phobius"/>
    </source>
</evidence>
<keyword evidence="13" id="KW-1185">Reference proteome</keyword>
<dbReference type="GO" id="GO:0006633">
    <property type="term" value="P:fatty acid biosynthetic process"/>
    <property type="evidence" value="ECO:0007669"/>
    <property type="project" value="InterPro"/>
</dbReference>
<protein>
    <recommendedName>
        <fullName evidence="8">3-ketoacyl-CoA synthase</fullName>
        <ecNumber evidence="8">2.3.1.-</ecNumber>
    </recommendedName>
</protein>
<evidence type="ECO:0000256" key="8">
    <source>
        <dbReference type="PIRNR" id="PIRNR036417"/>
    </source>
</evidence>
<feature type="transmembrane region" description="Helical" evidence="9">
    <location>
        <begin position="81"/>
        <end position="101"/>
    </location>
</feature>
<dbReference type="PANTHER" id="PTHR31561">
    <property type="entry name" value="3-KETOACYL-COA SYNTHASE"/>
    <property type="match status" value="1"/>
</dbReference>
<organism evidence="12 13">
    <name type="scientific">Apatococcus lobatus</name>
    <dbReference type="NCBI Taxonomy" id="904363"/>
    <lineage>
        <taxon>Eukaryota</taxon>
        <taxon>Viridiplantae</taxon>
        <taxon>Chlorophyta</taxon>
        <taxon>core chlorophytes</taxon>
        <taxon>Trebouxiophyceae</taxon>
        <taxon>Chlorellales</taxon>
        <taxon>Chlorellaceae</taxon>
        <taxon>Apatococcus</taxon>
    </lineage>
</organism>
<proteinExistence type="inferred from homology"/>
<evidence type="ECO:0000259" key="10">
    <source>
        <dbReference type="Pfam" id="PF02797"/>
    </source>
</evidence>
<dbReference type="AlphaFoldDB" id="A0AAW1S237"/>
<evidence type="ECO:0000256" key="4">
    <source>
        <dbReference type="ARBA" id="ARBA00022692"/>
    </source>
</evidence>
<dbReference type="Gene3D" id="3.40.47.10">
    <property type="match status" value="1"/>
</dbReference>
<gene>
    <name evidence="12" type="ORF">WJX74_003933</name>
</gene>
<comment type="pathway">
    <text evidence="2 8">Lipid metabolism; fatty acid biosynthesis.</text>
</comment>
<keyword evidence="8" id="KW-0012">Acyltransferase</keyword>
<dbReference type="Pfam" id="PF02797">
    <property type="entry name" value="Chal_sti_synt_C"/>
    <property type="match status" value="1"/>
</dbReference>
<dbReference type="InterPro" id="IPR012328">
    <property type="entry name" value="Chalcone/stilbene_synt_C"/>
</dbReference>
<keyword evidence="8" id="KW-0808">Transferase</keyword>
<evidence type="ECO:0000313" key="13">
    <source>
        <dbReference type="Proteomes" id="UP001438707"/>
    </source>
</evidence>
<feature type="transmembrane region" description="Helical" evidence="9">
    <location>
        <begin position="233"/>
        <end position="253"/>
    </location>
</feature>
<accession>A0AAW1S237</accession>
<keyword evidence="6 9" id="KW-0472">Membrane</keyword>
<comment type="subcellular location">
    <subcellularLocation>
        <location evidence="1">Membrane</location>
    </subcellularLocation>
</comment>
<feature type="domain" description="Chalcone/stilbene synthase C-terminal" evidence="10">
    <location>
        <begin position="407"/>
        <end position="484"/>
    </location>
</feature>
<dbReference type="GO" id="GO:0009922">
    <property type="term" value="F:fatty acid elongase activity"/>
    <property type="evidence" value="ECO:0007669"/>
    <property type="project" value="UniProtKB-EC"/>
</dbReference>
<keyword evidence="5 9" id="KW-1133">Transmembrane helix</keyword>
<evidence type="ECO:0000256" key="5">
    <source>
        <dbReference type="ARBA" id="ARBA00022989"/>
    </source>
</evidence>
<evidence type="ECO:0000256" key="2">
    <source>
        <dbReference type="ARBA" id="ARBA00005194"/>
    </source>
</evidence>
<comment type="caution">
    <text evidence="12">The sequence shown here is derived from an EMBL/GenBank/DDBJ whole genome shotgun (WGS) entry which is preliminary data.</text>
</comment>
<dbReference type="EC" id="2.3.1.-" evidence="8"/>
<feature type="domain" description="FAE" evidence="11">
    <location>
        <begin position="99"/>
        <end position="388"/>
    </location>
</feature>
<name>A0AAW1S237_9CHLO</name>
<keyword evidence="4 9" id="KW-0812">Transmembrane</keyword>
<evidence type="ECO:0000256" key="3">
    <source>
        <dbReference type="ARBA" id="ARBA00005531"/>
    </source>
</evidence>
<evidence type="ECO:0000313" key="12">
    <source>
        <dbReference type="EMBL" id="KAK9840132.1"/>
    </source>
</evidence>
<dbReference type="FunFam" id="3.40.47.10:FF:000028">
    <property type="entry name" value="3-ketoacyl-CoA synthase"/>
    <property type="match status" value="1"/>
</dbReference>
<dbReference type="InterPro" id="IPR016039">
    <property type="entry name" value="Thiolase-like"/>
</dbReference>
<comment type="catalytic activity">
    <reaction evidence="7">
        <text>a very-long-chain acyl-CoA + malonyl-CoA + H(+) = a very-long-chain 3-oxoacyl-CoA + CO2 + CoA</text>
        <dbReference type="Rhea" id="RHEA:32727"/>
        <dbReference type="ChEBI" id="CHEBI:15378"/>
        <dbReference type="ChEBI" id="CHEBI:16526"/>
        <dbReference type="ChEBI" id="CHEBI:57287"/>
        <dbReference type="ChEBI" id="CHEBI:57384"/>
        <dbReference type="ChEBI" id="CHEBI:90725"/>
        <dbReference type="ChEBI" id="CHEBI:90736"/>
        <dbReference type="EC" id="2.3.1.199"/>
    </reaction>
</comment>
<dbReference type="InterPro" id="IPR013601">
    <property type="entry name" value="FAE1_typ3_polyketide_synth"/>
</dbReference>
<dbReference type="GO" id="GO:0016020">
    <property type="term" value="C:membrane"/>
    <property type="evidence" value="ECO:0007669"/>
    <property type="project" value="UniProtKB-SubCell"/>
</dbReference>
<sequence>MGRGGQRIYTPALHHFVPDFRQGGVAFKYVKRGYHLLCRHALTLALIPVAATVSLEIANMYKTGELSKLWQFAAQTDVQFNMATFMGCILLLTGIAVMYVVTRAKPVYLMNYHVYRAPARLQVSYDAFMKGSKDSNAFSEQSLAFQEKILSVSGLGPKTYLPEAIKAEPPQINMDTARQEAEMVMFSCVREALKATRLKPSQIDILVVNCSLFNPTPSLSAMIINHFKMRSNIVSYNLGGMGCSAGVIAISLAKELLQVYPGSRALVVSTENITQNWYFGNQRSMLIPNCLFRVGGAAIVLSNRRSDYWKAKYELLHVVRTHMGASDDNYNCVFQRPDGEGRVGVHLSKQLMAIAGHSLKANITTLGPLVLPISEQLLFFFNLIARKVFKIKMRGYIPDFKLAFEHFCIHTGGRGVIDEIEKQLELTPSHTQPSKEALFRYGNVSSSSVWYVLANIETLRGVRHGDRVWQIAFGSGFKCNSAVWRALRRVNTQHSAWQPYEDEPAPEAKEV</sequence>
<reference evidence="12 13" key="1">
    <citation type="journal article" date="2024" name="Nat. Commun.">
        <title>Phylogenomics reveals the evolutionary origins of lichenization in chlorophyte algae.</title>
        <authorList>
            <person name="Puginier C."/>
            <person name="Libourel C."/>
            <person name="Otte J."/>
            <person name="Skaloud P."/>
            <person name="Haon M."/>
            <person name="Grisel S."/>
            <person name="Petersen M."/>
            <person name="Berrin J.G."/>
            <person name="Delaux P.M."/>
            <person name="Dal Grande F."/>
            <person name="Keller J."/>
        </authorList>
    </citation>
    <scope>NUCLEOTIDE SEQUENCE [LARGE SCALE GENOMIC DNA]</scope>
    <source>
        <strain evidence="12 13">SAG 2145</strain>
    </source>
</reference>
<evidence type="ECO:0000256" key="7">
    <source>
        <dbReference type="ARBA" id="ARBA00047375"/>
    </source>
</evidence>
<comment type="similarity">
    <text evidence="3 8">Belongs to the thiolase-like superfamily. Chalcone/stilbene synthases family.</text>
</comment>
<dbReference type="Pfam" id="PF08392">
    <property type="entry name" value="FAE1_CUT1_RppA"/>
    <property type="match status" value="1"/>
</dbReference>
<evidence type="ECO:0000256" key="6">
    <source>
        <dbReference type="ARBA" id="ARBA00023136"/>
    </source>
</evidence>
<dbReference type="PIRSF" id="PIRSF036417">
    <property type="entry name" value="3-ktacl-CoA_syn"/>
    <property type="match status" value="1"/>
</dbReference>
<dbReference type="EMBL" id="JALJOS010000004">
    <property type="protein sequence ID" value="KAK9840132.1"/>
    <property type="molecule type" value="Genomic_DNA"/>
</dbReference>
<evidence type="ECO:0000256" key="1">
    <source>
        <dbReference type="ARBA" id="ARBA00004370"/>
    </source>
</evidence>
<dbReference type="CDD" id="cd00831">
    <property type="entry name" value="CHS_like"/>
    <property type="match status" value="1"/>
</dbReference>
<evidence type="ECO:0000259" key="11">
    <source>
        <dbReference type="Pfam" id="PF08392"/>
    </source>
</evidence>
<feature type="transmembrane region" description="Helical" evidence="9">
    <location>
        <begin position="41"/>
        <end position="61"/>
    </location>
</feature>